<protein>
    <submittedName>
        <fullName evidence="1">Uncharacterized protein</fullName>
    </submittedName>
</protein>
<dbReference type="OrthoDB" id="9961397at2"/>
<proteinExistence type="predicted"/>
<dbReference type="Proteomes" id="UP000829401">
    <property type="component" value="Chromosome"/>
</dbReference>
<dbReference type="KEGG" id="aaco:K1I37_00145"/>
<keyword evidence="2" id="KW-1185">Reference proteome</keyword>
<name>T0D252_ALIAG</name>
<gene>
    <name evidence="1" type="ORF">K1I37_00145</name>
</gene>
<reference evidence="2" key="1">
    <citation type="journal article" date="2022" name="G3 (Bethesda)">
        <title>Unveiling the complete genome sequence of Alicyclobacillus acidoterrestris DSM 3922T, a taint-producing strain.</title>
        <authorList>
            <person name="Leonardo I.C."/>
            <person name="Barreto Crespo M.T."/>
            <person name="Gaspar F.B."/>
        </authorList>
    </citation>
    <scope>NUCLEOTIDE SEQUENCE [LARGE SCALE GENOMIC DNA]</scope>
    <source>
        <strain evidence="2">DSM 3922</strain>
    </source>
</reference>
<sequence length="81" mass="9438">MSVEQKYLFDVRAIPGDKRHPRYRSQSLPLHHFLCKKDGEWRVIEAEGEVVSVVHCHKCGRVMREVTLIQTDFGLFKTLKG</sequence>
<evidence type="ECO:0000313" key="1">
    <source>
        <dbReference type="EMBL" id="UNO49022.1"/>
    </source>
</evidence>
<dbReference type="AlphaFoldDB" id="T0D252"/>
<dbReference type="STRING" id="1356854.N007_12065"/>
<accession>T0D252</accession>
<dbReference type="EMBL" id="CP080467">
    <property type="protein sequence ID" value="UNO49022.1"/>
    <property type="molecule type" value="Genomic_DNA"/>
</dbReference>
<organism evidence="1 2">
    <name type="scientific">Alicyclobacillus acidoterrestris (strain ATCC 49025 / DSM 3922 / CIP 106132 / NCIMB 13137 / GD3B)</name>
    <dbReference type="NCBI Taxonomy" id="1356854"/>
    <lineage>
        <taxon>Bacteria</taxon>
        <taxon>Bacillati</taxon>
        <taxon>Bacillota</taxon>
        <taxon>Bacilli</taxon>
        <taxon>Bacillales</taxon>
        <taxon>Alicyclobacillaceae</taxon>
        <taxon>Alicyclobacillus</taxon>
    </lineage>
</organism>
<accession>A0A9E6ZGM6</accession>
<evidence type="ECO:0000313" key="2">
    <source>
        <dbReference type="Proteomes" id="UP000829401"/>
    </source>
</evidence>